<evidence type="ECO:0000259" key="7">
    <source>
        <dbReference type="SMART" id="SM00864"/>
    </source>
</evidence>
<dbReference type="SUPFAM" id="SSF55307">
    <property type="entry name" value="Tubulin C-terminal domain-like"/>
    <property type="match status" value="1"/>
</dbReference>
<dbReference type="SMART" id="SM00865">
    <property type="entry name" value="Tubulin_C"/>
    <property type="match status" value="1"/>
</dbReference>
<keyword evidence="10" id="KW-1185">Reference proteome</keyword>
<dbReference type="AlphaFoldDB" id="A0A0P6Y646"/>
<gene>
    <name evidence="5" type="primary">ftsZ</name>
    <name evidence="9" type="ORF">ADN01_00350</name>
</gene>
<dbReference type="Pfam" id="PF00091">
    <property type="entry name" value="Tubulin"/>
    <property type="match status" value="1"/>
</dbReference>
<name>A0A0P6Y646_9CHLR</name>
<comment type="function">
    <text evidence="5">Essential cell division protein that forms a contractile ring structure (Z ring) at the future cell division site. The regulation of the ring assembly controls the timing and the location of cell division. One of the functions of the FtsZ ring is to recruit other cell division proteins to the septum to produce a new cell wall between the dividing cells. Binds GTP and shows GTPase activity.</text>
</comment>
<evidence type="ECO:0000256" key="5">
    <source>
        <dbReference type="HAMAP-Rule" id="MF_00909"/>
    </source>
</evidence>
<comment type="subunit">
    <text evidence="5">Homodimer. Polymerizes to form a dynamic ring structure in a strictly GTP-dependent manner. Interacts directly with several other division proteins.</text>
</comment>
<keyword evidence="5" id="KW-0132">Cell division</keyword>
<dbReference type="EMBL" id="LGCM01000002">
    <property type="protein sequence ID" value="KPL91854.1"/>
    <property type="molecule type" value="Genomic_DNA"/>
</dbReference>
<dbReference type="InterPro" id="IPR000158">
    <property type="entry name" value="Cell_div_FtsZ"/>
</dbReference>
<feature type="binding site" evidence="5">
    <location>
        <position position="123"/>
    </location>
    <ligand>
        <name>GTP</name>
        <dbReference type="ChEBI" id="CHEBI:37565"/>
    </ligand>
</feature>
<dbReference type="Pfam" id="PF12327">
    <property type="entry name" value="FtsZ_C"/>
    <property type="match status" value="1"/>
</dbReference>
<feature type="binding site" evidence="5">
    <location>
        <position position="170"/>
    </location>
    <ligand>
        <name>GTP</name>
        <dbReference type="ChEBI" id="CHEBI:37565"/>
    </ligand>
</feature>
<proteinExistence type="inferred from homology"/>
<keyword evidence="3 5" id="KW-0342">GTP-binding</keyword>
<dbReference type="SUPFAM" id="SSF52490">
    <property type="entry name" value="Tubulin nucleotide-binding domain-like"/>
    <property type="match status" value="1"/>
</dbReference>
<feature type="domain" description="Tubulin/FtsZ 2-layer sandwich" evidence="8">
    <location>
        <begin position="190"/>
        <end position="308"/>
    </location>
</feature>
<feature type="domain" description="Tubulin/FtsZ GTPase" evidence="7">
    <location>
        <begin position="2"/>
        <end position="188"/>
    </location>
</feature>
<keyword evidence="5" id="KW-0963">Cytoplasm</keyword>
<dbReference type="GO" id="GO:0051258">
    <property type="term" value="P:protein polymerization"/>
    <property type="evidence" value="ECO:0007669"/>
    <property type="project" value="UniProtKB-UniRule"/>
</dbReference>
<dbReference type="InterPro" id="IPR008280">
    <property type="entry name" value="Tub_FtsZ_C"/>
</dbReference>
<feature type="binding site" evidence="5">
    <location>
        <position position="127"/>
    </location>
    <ligand>
        <name>GTP</name>
        <dbReference type="ChEBI" id="CHEBI:37565"/>
    </ligand>
</feature>
<dbReference type="PATRIC" id="fig|229921.5.peg.3435"/>
<evidence type="ECO:0000256" key="2">
    <source>
        <dbReference type="ARBA" id="ARBA00022741"/>
    </source>
</evidence>
<dbReference type="GO" id="GO:0043093">
    <property type="term" value="P:FtsZ-dependent cytokinesis"/>
    <property type="evidence" value="ECO:0007669"/>
    <property type="project" value="UniProtKB-UniRule"/>
</dbReference>
<dbReference type="NCBIfam" id="TIGR00065">
    <property type="entry name" value="ftsZ"/>
    <property type="match status" value="1"/>
</dbReference>
<dbReference type="GO" id="GO:0032153">
    <property type="term" value="C:cell division site"/>
    <property type="evidence" value="ECO:0007669"/>
    <property type="project" value="UniProtKB-UniRule"/>
</dbReference>
<dbReference type="SMART" id="SM00864">
    <property type="entry name" value="Tubulin"/>
    <property type="match status" value="1"/>
</dbReference>
<evidence type="ECO:0000256" key="4">
    <source>
        <dbReference type="ARBA" id="ARBA00023210"/>
    </source>
</evidence>
<dbReference type="STRING" id="229921.ADN01_00350"/>
<dbReference type="FunFam" id="3.40.50.1440:FF:000001">
    <property type="entry name" value="Cell division protein FtsZ"/>
    <property type="match status" value="1"/>
</dbReference>
<evidence type="ECO:0000313" key="9">
    <source>
        <dbReference type="EMBL" id="KPL91854.1"/>
    </source>
</evidence>
<evidence type="ECO:0000256" key="1">
    <source>
        <dbReference type="ARBA" id="ARBA00009690"/>
    </source>
</evidence>
<dbReference type="InterPro" id="IPR018316">
    <property type="entry name" value="Tubulin/FtsZ_2-layer-sand-dom"/>
</dbReference>
<feature type="binding site" evidence="5">
    <location>
        <begin position="92"/>
        <end position="94"/>
    </location>
    <ligand>
        <name>GTP</name>
        <dbReference type="ChEBI" id="CHEBI:37565"/>
    </ligand>
</feature>
<dbReference type="InterPro" id="IPR036525">
    <property type="entry name" value="Tubulin/FtsZ_GTPase_sf"/>
</dbReference>
<accession>A0A0P6Y646</accession>
<organism evidence="9 10">
    <name type="scientific">Levilinea saccharolytica</name>
    <dbReference type="NCBI Taxonomy" id="229921"/>
    <lineage>
        <taxon>Bacteria</taxon>
        <taxon>Bacillati</taxon>
        <taxon>Chloroflexota</taxon>
        <taxon>Anaerolineae</taxon>
        <taxon>Anaerolineales</taxon>
        <taxon>Anaerolineaceae</taxon>
        <taxon>Levilinea</taxon>
    </lineage>
</organism>
<dbReference type="Proteomes" id="UP000050501">
    <property type="component" value="Unassembled WGS sequence"/>
</dbReference>
<reference evidence="9 10" key="1">
    <citation type="submission" date="2015-07" db="EMBL/GenBank/DDBJ databases">
        <title>Genome sequence of Levilinea saccharolytica DSM 16555.</title>
        <authorList>
            <person name="Hemp J."/>
            <person name="Ward L.M."/>
            <person name="Pace L.A."/>
            <person name="Fischer W.W."/>
        </authorList>
    </citation>
    <scope>NUCLEOTIDE SEQUENCE [LARGE SCALE GENOMIC DNA]</scope>
    <source>
        <strain evidence="9 10">KIBI-1</strain>
    </source>
</reference>
<dbReference type="GO" id="GO:0000917">
    <property type="term" value="P:division septum assembly"/>
    <property type="evidence" value="ECO:0007669"/>
    <property type="project" value="UniProtKB-KW"/>
</dbReference>
<comment type="caution">
    <text evidence="9">The sequence shown here is derived from an EMBL/GenBank/DDBJ whole genome shotgun (WGS) entry which is preliminary data.</text>
</comment>
<dbReference type="PRINTS" id="PR00423">
    <property type="entry name" value="CELLDVISFTSZ"/>
</dbReference>
<keyword evidence="5" id="KW-0131">Cell cycle</keyword>
<dbReference type="PANTHER" id="PTHR30314">
    <property type="entry name" value="CELL DIVISION PROTEIN FTSZ-RELATED"/>
    <property type="match status" value="1"/>
</dbReference>
<dbReference type="CDD" id="cd02201">
    <property type="entry name" value="FtsZ_type1"/>
    <property type="match status" value="1"/>
</dbReference>
<sequence length="375" mass="39108">MGLGGAGSNAVNRMIELGLTGIDFIAANTDAQALRNSLAPTRLQLGPAYTRGLGAGGNPEVGHAAAEESAREIKKALEGADMVFLTAGMGGGTGTGSIPVAAQIAKEMGIVTVGVVSTPFSFEIGRRQVNARDGLARLRPHTHTLITVPNDRLLTIAGNLSLDLAFRLADDILRQGIQGITELITQTGLINIDFAHVRQMMQMGGGSMLSIGIGEGPSKALKAVQNALNHPLLESAYIGHATGMIANFTAGRGLSFQEIAEALSYLQAETGNHCDLIPGVILDENMGDRTQVILIITGLGATPVDPAMLRPKAAAQPAARETAAVSAPAVHPAEAQPLPRRTVIPFTPEPEDVSPVPLPASAANLDLPAFMRRRR</sequence>
<dbReference type="InterPro" id="IPR045061">
    <property type="entry name" value="FtsZ/CetZ"/>
</dbReference>
<dbReference type="GO" id="GO:0005525">
    <property type="term" value="F:GTP binding"/>
    <property type="evidence" value="ECO:0007669"/>
    <property type="project" value="UniProtKB-UniRule"/>
</dbReference>
<dbReference type="PANTHER" id="PTHR30314:SF3">
    <property type="entry name" value="MITOCHONDRIAL DIVISION PROTEIN FSZA"/>
    <property type="match status" value="1"/>
</dbReference>
<dbReference type="PROSITE" id="PS01134">
    <property type="entry name" value="FTSZ_1"/>
    <property type="match status" value="1"/>
</dbReference>
<evidence type="ECO:0000256" key="3">
    <source>
        <dbReference type="ARBA" id="ARBA00023134"/>
    </source>
</evidence>
<evidence type="ECO:0000259" key="8">
    <source>
        <dbReference type="SMART" id="SM00865"/>
    </source>
</evidence>
<evidence type="ECO:0000256" key="6">
    <source>
        <dbReference type="NCBIfam" id="TIGR00065"/>
    </source>
</evidence>
<comment type="subcellular location">
    <subcellularLocation>
        <location evidence="5">Cytoplasm</location>
    </subcellularLocation>
    <text evidence="5">Assembles at midcell at the inner surface of the cytoplasmic membrane.</text>
</comment>
<keyword evidence="2 5" id="KW-0547">Nucleotide-binding</keyword>
<dbReference type="GO" id="GO:0005737">
    <property type="term" value="C:cytoplasm"/>
    <property type="evidence" value="ECO:0007669"/>
    <property type="project" value="UniProtKB-SubCell"/>
</dbReference>
<dbReference type="HAMAP" id="MF_00909">
    <property type="entry name" value="FtsZ"/>
    <property type="match status" value="1"/>
</dbReference>
<evidence type="ECO:0000313" key="10">
    <source>
        <dbReference type="Proteomes" id="UP000050501"/>
    </source>
</evidence>
<comment type="similarity">
    <text evidence="1 5">Belongs to the FtsZ family.</text>
</comment>
<dbReference type="InterPro" id="IPR020805">
    <property type="entry name" value="Cell_div_FtsZ_CS"/>
</dbReference>
<dbReference type="Gene3D" id="3.40.50.1440">
    <property type="entry name" value="Tubulin/FtsZ, GTPase domain"/>
    <property type="match status" value="1"/>
</dbReference>
<protein>
    <recommendedName>
        <fullName evidence="5 6">Cell division protein FtsZ</fullName>
    </recommendedName>
</protein>
<feature type="binding site" evidence="5">
    <location>
        <begin position="5"/>
        <end position="9"/>
    </location>
    <ligand>
        <name>GTP</name>
        <dbReference type="ChEBI" id="CHEBI:37565"/>
    </ligand>
</feature>
<keyword evidence="4 5" id="KW-0717">Septation</keyword>
<dbReference type="GO" id="GO:0003924">
    <property type="term" value="F:GTPase activity"/>
    <property type="evidence" value="ECO:0007669"/>
    <property type="project" value="UniProtKB-UniRule"/>
</dbReference>
<dbReference type="InterPro" id="IPR024757">
    <property type="entry name" value="FtsZ_C"/>
</dbReference>
<dbReference type="InterPro" id="IPR003008">
    <property type="entry name" value="Tubulin_FtsZ_GTPase"/>
</dbReference>